<keyword evidence="4" id="KW-1185">Reference proteome</keyword>
<keyword evidence="1" id="KW-0732">Signal</keyword>
<dbReference type="InterPro" id="IPR006047">
    <property type="entry name" value="GH13_cat_dom"/>
</dbReference>
<feature type="chain" id="PRO_5013359201" evidence="1">
    <location>
        <begin position="24"/>
        <end position="565"/>
    </location>
</feature>
<evidence type="ECO:0000313" key="3">
    <source>
        <dbReference type="EMBL" id="SHF92810.1"/>
    </source>
</evidence>
<feature type="domain" description="Glycosyl hydrolase family 13 catalytic" evidence="2">
    <location>
        <begin position="42"/>
        <end position="462"/>
    </location>
</feature>
<dbReference type="GO" id="GO:0005975">
    <property type="term" value="P:carbohydrate metabolic process"/>
    <property type="evidence" value="ECO:0007669"/>
    <property type="project" value="InterPro"/>
</dbReference>
<dbReference type="AlphaFoldDB" id="A0A1M5FMR2"/>
<evidence type="ECO:0000313" key="4">
    <source>
        <dbReference type="Proteomes" id="UP000184020"/>
    </source>
</evidence>
<dbReference type="STRING" id="229205.SAMN05444372_101206"/>
<dbReference type="Proteomes" id="UP000184020">
    <property type="component" value="Unassembled WGS sequence"/>
</dbReference>
<name>A0A1M5FMR2_9FLAO</name>
<dbReference type="OrthoDB" id="9805159at2"/>
<feature type="signal peptide" evidence="1">
    <location>
        <begin position="1"/>
        <end position="23"/>
    </location>
</feature>
<dbReference type="InterPro" id="IPR017853">
    <property type="entry name" value="GH"/>
</dbReference>
<reference evidence="4" key="1">
    <citation type="submission" date="2016-11" db="EMBL/GenBank/DDBJ databases">
        <authorList>
            <person name="Varghese N."/>
            <person name="Submissions S."/>
        </authorList>
    </citation>
    <scope>NUCLEOTIDE SEQUENCE [LARGE SCALE GENOMIC DNA]</scope>
    <source>
        <strain evidence="4">DSM 17659</strain>
    </source>
</reference>
<dbReference type="Pfam" id="PF00128">
    <property type="entry name" value="Alpha-amylase"/>
    <property type="match status" value="1"/>
</dbReference>
<evidence type="ECO:0000259" key="2">
    <source>
        <dbReference type="SMART" id="SM00642"/>
    </source>
</evidence>
<evidence type="ECO:0000256" key="1">
    <source>
        <dbReference type="SAM" id="SignalP"/>
    </source>
</evidence>
<dbReference type="Gene3D" id="3.20.20.80">
    <property type="entry name" value="Glycosidases"/>
    <property type="match status" value="1"/>
</dbReference>
<dbReference type="SMART" id="SM00642">
    <property type="entry name" value="Aamy"/>
    <property type="match status" value="1"/>
</dbReference>
<dbReference type="SUPFAM" id="SSF51445">
    <property type="entry name" value="(Trans)glycosidases"/>
    <property type="match status" value="1"/>
</dbReference>
<accession>A0A1M5FMR2</accession>
<organism evidence="3 4">
    <name type="scientific">Flavobacterium micromati</name>
    <dbReference type="NCBI Taxonomy" id="229205"/>
    <lineage>
        <taxon>Bacteria</taxon>
        <taxon>Pseudomonadati</taxon>
        <taxon>Bacteroidota</taxon>
        <taxon>Flavobacteriia</taxon>
        <taxon>Flavobacteriales</taxon>
        <taxon>Flavobacteriaceae</taxon>
        <taxon>Flavobacterium</taxon>
    </lineage>
</organism>
<gene>
    <name evidence="3" type="ORF">SAMN05444372_101206</name>
</gene>
<dbReference type="RefSeq" id="WP_073016304.1">
    <property type="nucleotide sequence ID" value="NZ_FQWF01000001.1"/>
</dbReference>
<dbReference type="EMBL" id="FQWF01000001">
    <property type="protein sequence ID" value="SHF92810.1"/>
    <property type="molecule type" value="Genomic_DNA"/>
</dbReference>
<dbReference type="PANTHER" id="PTHR10357">
    <property type="entry name" value="ALPHA-AMYLASE FAMILY MEMBER"/>
    <property type="match status" value="1"/>
</dbReference>
<dbReference type="PANTHER" id="PTHR10357:SF209">
    <property type="entry name" value="PERIPLASMIC ALPHA-AMYLASE"/>
    <property type="match status" value="1"/>
</dbReference>
<protein>
    <submittedName>
        <fullName evidence="3">Alpha-amylase</fullName>
    </submittedName>
</protein>
<sequence>MKKYSILLLLSTMTLLNSCSSTKTVSESNKTPFVWEAATVYFLLTDRFNNGDTANDLTFDRTKKTGKLRSFEGGDIKGISQKIDEGYFDKLGINVIWFTPIVEQIHDGVDEGTGLSYGYHGYWTRDWTNLDPNFGTKEDLAALVQKAHKHGIRIVLDAVINHTGPVTTEDTIWPNDWVRTGPNCDYKSFENTTACTLVTNLPDIKTEKNENVALPPFLIEKWKKEGRYEQEIKELDAFFARTGYPKAPKYYIIKWLTDYIADYGIDGYRGDTVKHTEAELWADFKTQCEYSFASWKTQNPTKVLDNNPFFTVAEVYNYGISGGQEFDFGDKKINYFENGFNSMINFEFKYDAQKSYEFLFSKYSDKLNDEFKGYSVLNYLTSHDDGNPFDAKRIKSRETATKLLLSPGQSQVYYGDESARPLVIEGTQGDATLRSFMNWDEIKSNTETQSVLLHWQKLGQFRKNHPSIGAGIHKQISAKPYTFSRTFSKGNFSDAVVIALDLPIGKKEISVGTIFENETKLTDAYSGKQVVVENGKISIDTEYDIVLLESSSQPLTKKRETEVKN</sequence>
<proteinExistence type="predicted"/>